<keyword evidence="5" id="KW-1185">Reference proteome</keyword>
<reference evidence="4 5" key="1">
    <citation type="submission" date="2020-04" db="EMBL/GenBank/DDBJ databases">
        <title>Novosphingobium sp. TW-4 isolated from soil.</title>
        <authorList>
            <person name="Dahal R.H."/>
            <person name="Chaudhary D.K."/>
        </authorList>
    </citation>
    <scope>NUCLEOTIDE SEQUENCE [LARGE SCALE GENOMIC DNA]</scope>
    <source>
        <strain evidence="4 5">TW-4</strain>
    </source>
</reference>
<evidence type="ECO:0000256" key="1">
    <source>
        <dbReference type="SAM" id="MobiDB-lite"/>
    </source>
</evidence>
<evidence type="ECO:0000313" key="4">
    <source>
        <dbReference type="EMBL" id="NML93808.1"/>
    </source>
</evidence>
<feature type="domain" description="Dit-like phage tail protein N-terminal" evidence="2">
    <location>
        <begin position="60"/>
        <end position="173"/>
    </location>
</feature>
<dbReference type="InterPro" id="IPR054252">
    <property type="entry name" value="Pam3_gp18"/>
</dbReference>
<accession>A0A7Y0BP60</accession>
<dbReference type="RefSeq" id="WP_169493071.1">
    <property type="nucleotide sequence ID" value="NZ_JABBGM010000003.1"/>
</dbReference>
<evidence type="ECO:0000259" key="3">
    <source>
        <dbReference type="Pfam" id="PF22479"/>
    </source>
</evidence>
<evidence type="ECO:0000313" key="5">
    <source>
        <dbReference type="Proteomes" id="UP000583556"/>
    </source>
</evidence>
<dbReference type="EMBL" id="JABBGM010000003">
    <property type="protein sequence ID" value="NML93808.1"/>
    <property type="molecule type" value="Genomic_DNA"/>
</dbReference>
<sequence>MSVAQPNVPDTAGVPPVARADGAVTTTEPKATEDAVPITVTALAEWGIYNSSDELALEADSVTSVGYDSEFRIADFPIEEGGFENYDKVSLPFQTRVVLTKGGTIEERRTFLATLDEIRADTELYSVVTPERAYLNVNISRVSIDRSREQGAGLISAEIVLQEIRQTVTSTYTSSTAEPSGADVRNDGTVQPQAADEATKQVVEAKSTAVAAPGKTPFFSSKLGQTLVTVATAAGFPAQTLVTQLGGKSIGVTLAQKATGMFADITMNGLPVVAGVLCRDAVPLINAAHLGFPGDLALFDMKGNSDPDFTGLGSRFKLLWASAT</sequence>
<dbReference type="Pfam" id="PF22479">
    <property type="entry name" value="Pam3_gp18"/>
    <property type="match status" value="1"/>
</dbReference>
<gene>
    <name evidence="4" type="ORF">HHL27_09025</name>
</gene>
<protein>
    <submittedName>
        <fullName evidence="4">Uncharacterized protein</fullName>
    </submittedName>
</protein>
<evidence type="ECO:0000259" key="2">
    <source>
        <dbReference type="Pfam" id="PF21821"/>
    </source>
</evidence>
<feature type="region of interest" description="Disordered" evidence="1">
    <location>
        <begin position="1"/>
        <end position="30"/>
    </location>
</feature>
<dbReference type="InterPro" id="IPR048494">
    <property type="entry name" value="Dit-like_N"/>
</dbReference>
<comment type="caution">
    <text evidence="4">The sequence shown here is derived from an EMBL/GenBank/DDBJ whole genome shotgun (WGS) entry which is preliminary data.</text>
</comment>
<dbReference type="AlphaFoldDB" id="A0A7Y0BP60"/>
<dbReference type="Pfam" id="PF21821">
    <property type="entry name" value="Dit_like"/>
    <property type="match status" value="1"/>
</dbReference>
<proteinExistence type="predicted"/>
<organism evidence="4 5">
    <name type="scientific">Novosphingobium olei</name>
    <dbReference type="NCBI Taxonomy" id="2728851"/>
    <lineage>
        <taxon>Bacteria</taxon>
        <taxon>Pseudomonadati</taxon>
        <taxon>Pseudomonadota</taxon>
        <taxon>Alphaproteobacteria</taxon>
        <taxon>Sphingomonadales</taxon>
        <taxon>Sphingomonadaceae</taxon>
        <taxon>Novosphingobium</taxon>
    </lineage>
</organism>
<name>A0A7Y0BP60_9SPHN</name>
<dbReference type="Proteomes" id="UP000583556">
    <property type="component" value="Unassembled WGS sequence"/>
</dbReference>
<feature type="domain" description="Cyanophage baseplate Pam3 plug gp18" evidence="3">
    <location>
        <begin position="235"/>
        <end position="322"/>
    </location>
</feature>